<gene>
    <name evidence="2" type="ORF">GCM10009639_43930</name>
</gene>
<evidence type="ECO:0000313" key="3">
    <source>
        <dbReference type="Proteomes" id="UP001499863"/>
    </source>
</evidence>
<organism evidence="2 3">
    <name type="scientific">Kitasatospora putterlickiae</name>
    <dbReference type="NCBI Taxonomy" id="221725"/>
    <lineage>
        <taxon>Bacteria</taxon>
        <taxon>Bacillati</taxon>
        <taxon>Actinomycetota</taxon>
        <taxon>Actinomycetes</taxon>
        <taxon>Kitasatosporales</taxon>
        <taxon>Streptomycetaceae</taxon>
        <taxon>Kitasatospora</taxon>
    </lineage>
</organism>
<feature type="compositionally biased region" description="Low complexity" evidence="1">
    <location>
        <begin position="7"/>
        <end position="22"/>
    </location>
</feature>
<accession>A0ABN1YEG7</accession>
<evidence type="ECO:0000313" key="2">
    <source>
        <dbReference type="EMBL" id="GAA1401533.1"/>
    </source>
</evidence>
<protein>
    <submittedName>
        <fullName evidence="2">Uncharacterized protein</fullName>
    </submittedName>
</protein>
<dbReference type="Proteomes" id="UP001499863">
    <property type="component" value="Unassembled WGS sequence"/>
</dbReference>
<evidence type="ECO:0000256" key="1">
    <source>
        <dbReference type="SAM" id="MobiDB-lite"/>
    </source>
</evidence>
<reference evidence="2 3" key="1">
    <citation type="journal article" date="2019" name="Int. J. Syst. Evol. Microbiol.">
        <title>The Global Catalogue of Microorganisms (GCM) 10K type strain sequencing project: providing services to taxonomists for standard genome sequencing and annotation.</title>
        <authorList>
            <consortium name="The Broad Institute Genomics Platform"/>
            <consortium name="The Broad Institute Genome Sequencing Center for Infectious Disease"/>
            <person name="Wu L."/>
            <person name="Ma J."/>
        </authorList>
    </citation>
    <scope>NUCLEOTIDE SEQUENCE [LARGE SCALE GENOMIC DNA]</scope>
    <source>
        <strain evidence="2 3">JCM 12393</strain>
    </source>
</reference>
<dbReference type="RefSeq" id="WP_344338477.1">
    <property type="nucleotide sequence ID" value="NZ_BAAAKJ010000240.1"/>
</dbReference>
<name>A0ABN1YEG7_9ACTN</name>
<dbReference type="EMBL" id="BAAAKJ010000240">
    <property type="protein sequence ID" value="GAA1401533.1"/>
    <property type="molecule type" value="Genomic_DNA"/>
</dbReference>
<keyword evidence="3" id="KW-1185">Reference proteome</keyword>
<proteinExistence type="predicted"/>
<sequence>MSDSELTPVTSSRPVTTSTPPSDRTDGPGDGTGEALTGAGGALADAVRFGIVVAQLAIASVKLAFLSERVRATYRYVEDCARSVDRLADQAAALNVDRDTVGEHRDAATVMRAVLEEAEAMAQATEDLSTLFQATADAHEADYGPVAEAADAMPVEMADREFYSNR</sequence>
<feature type="region of interest" description="Disordered" evidence="1">
    <location>
        <begin position="1"/>
        <end position="36"/>
    </location>
</feature>
<comment type="caution">
    <text evidence="2">The sequence shown here is derived from an EMBL/GenBank/DDBJ whole genome shotgun (WGS) entry which is preliminary data.</text>
</comment>